<feature type="compositionally biased region" description="Basic and acidic residues" evidence="2">
    <location>
        <begin position="17"/>
        <end position="34"/>
    </location>
</feature>
<feature type="compositionally biased region" description="Low complexity" evidence="2">
    <location>
        <begin position="1"/>
        <end position="13"/>
    </location>
</feature>
<dbReference type="PANTHER" id="PTHR10728:SF40">
    <property type="entry name" value="PATATIN FAMILY PROTEIN"/>
    <property type="match status" value="1"/>
</dbReference>
<dbReference type="Proteomes" id="UP001363151">
    <property type="component" value="Unassembled WGS sequence"/>
</dbReference>
<name>A0ABR1FHX0_AURAN</name>
<sequence>MRGAPASTSTSSSKSRRAAEAATRDHSSLREDRLSAPIRAHLRPSARPRPGRSKPKKCQDIKGATNCTDHEALGVHTCEWCASEQVCHEVDSYFNTCADKCCASKSPLSTCDAKNASDLDVERCENTPGAATCEDIESAEACLDHTRAELRGRPAPDPARKATRPPVWQNAGTAYAWPEDDVEAVASKPSVGVAFSGGGTRSYAASVGVAQALEALGLLSKIKYMSGVSGGSWFVSALAYDQSDDEAALLCPHRSGNGARHARRPYAPPSNLTLEYLADLPAGCMADATTYNFIGEVVAKAAGDIFDKEELFSTVWEEVVDEAIFRPRGIASKSRAALSAKAAEDARARSPNLAAYPFVWPRRLDAVPFPISSGTLLGPVALAPYARHNRSFTIVQHTPIYSGNPYTSTVTYNSQDGCDDDDHCVTATDAVRVGGLFSAYAYGADVPLRNGSLAPGQRSGELAVLAPKDGATVQRAAAMSSMAPAAWFANESPELLGVTLSEEYAYAPDAPAESARLFYTGDGGVLENNGLIPLLQRGLERVVVFANTLTPLADRAAWDPGQDKSDSTWDPAARAPTASDIDANIPALFGIVVEDAPSVIDVAVGTDYSSIQVFRCVEINQRDRDLFGDDPPPLAVAKATPPDPPRLPLPDANSSDAARDAYSAEAFAIWKSTCPRCAFCDRDFVERDTAWKSNLQPDFNDKLRKHHLGGCTTVRFAGTAAVEATTDRLLLALDGGLAEAADGALRAWLGTRGRADAAKVRITHVEVLDKGATLFITGRVFGIPNPRIARATKDGLLGASRGALTTSKQLEDRAVPCPDLVPGVLGGVTITDCAVVAVGAELCEHTPADFTLFGAVLG</sequence>
<feature type="region of interest" description="Disordered" evidence="2">
    <location>
        <begin position="1"/>
        <end position="61"/>
    </location>
</feature>
<dbReference type="InterPro" id="IPR002641">
    <property type="entry name" value="PNPLA_dom"/>
</dbReference>
<evidence type="ECO:0000256" key="2">
    <source>
        <dbReference type="SAM" id="MobiDB-lite"/>
    </source>
</evidence>
<proteinExistence type="predicted"/>
<keyword evidence="1" id="KW-0443">Lipid metabolism</keyword>
<feature type="non-terminal residue" evidence="4">
    <location>
        <position position="858"/>
    </location>
</feature>
<evidence type="ECO:0000259" key="3">
    <source>
        <dbReference type="Pfam" id="PF01734"/>
    </source>
</evidence>
<accession>A0ABR1FHX0</accession>
<keyword evidence="5" id="KW-1185">Reference proteome</keyword>
<reference evidence="4 5" key="1">
    <citation type="submission" date="2024-03" db="EMBL/GenBank/DDBJ databases">
        <title>Aureococcus anophagefferens CCMP1851 and Kratosvirus quantuckense: Draft genome of a second virus-susceptible host strain in the model system.</title>
        <authorList>
            <person name="Chase E."/>
            <person name="Truchon A.R."/>
            <person name="Schepens W."/>
            <person name="Wilhelm S.W."/>
        </authorList>
    </citation>
    <scope>NUCLEOTIDE SEQUENCE [LARGE SCALE GENOMIC DNA]</scope>
    <source>
        <strain evidence="4 5">CCMP1851</strain>
    </source>
</reference>
<gene>
    <name evidence="4" type="ORF">SO694_00076027</name>
</gene>
<evidence type="ECO:0000313" key="5">
    <source>
        <dbReference type="Proteomes" id="UP001363151"/>
    </source>
</evidence>
<feature type="region of interest" description="Disordered" evidence="2">
    <location>
        <begin position="628"/>
        <end position="655"/>
    </location>
</feature>
<evidence type="ECO:0000256" key="1">
    <source>
        <dbReference type="ARBA" id="ARBA00023098"/>
    </source>
</evidence>
<dbReference type="PANTHER" id="PTHR10728">
    <property type="entry name" value="CYTOSOLIC PHOSPHOLIPASE A2"/>
    <property type="match status" value="1"/>
</dbReference>
<comment type="caution">
    <text evidence="4">The sequence shown here is derived from an EMBL/GenBank/DDBJ whole genome shotgun (WGS) entry which is preliminary data.</text>
</comment>
<dbReference type="Pfam" id="PF01734">
    <property type="entry name" value="Patatin"/>
    <property type="match status" value="1"/>
</dbReference>
<feature type="domain" description="PNPLA" evidence="3">
    <location>
        <begin position="194"/>
        <end position="247"/>
    </location>
</feature>
<dbReference type="SUPFAM" id="SSF52151">
    <property type="entry name" value="FabD/lysophospholipase-like"/>
    <property type="match status" value="2"/>
</dbReference>
<dbReference type="Gene3D" id="3.40.1090.10">
    <property type="entry name" value="Cytosolic phospholipase A2 catalytic domain"/>
    <property type="match status" value="1"/>
</dbReference>
<dbReference type="EMBL" id="JBBJCI010000420">
    <property type="protein sequence ID" value="KAK7231058.1"/>
    <property type="molecule type" value="Genomic_DNA"/>
</dbReference>
<feature type="compositionally biased region" description="Basic residues" evidence="2">
    <location>
        <begin position="40"/>
        <end position="56"/>
    </location>
</feature>
<protein>
    <recommendedName>
        <fullName evidence="3">PNPLA domain-containing protein</fullName>
    </recommendedName>
</protein>
<dbReference type="InterPro" id="IPR016035">
    <property type="entry name" value="Acyl_Trfase/lysoPLipase"/>
</dbReference>
<organism evidence="4 5">
    <name type="scientific">Aureococcus anophagefferens</name>
    <name type="common">Harmful bloom alga</name>
    <dbReference type="NCBI Taxonomy" id="44056"/>
    <lineage>
        <taxon>Eukaryota</taxon>
        <taxon>Sar</taxon>
        <taxon>Stramenopiles</taxon>
        <taxon>Ochrophyta</taxon>
        <taxon>Pelagophyceae</taxon>
        <taxon>Pelagomonadales</taxon>
        <taxon>Pelagomonadaceae</taxon>
        <taxon>Aureococcus</taxon>
    </lineage>
</organism>
<evidence type="ECO:0000313" key="4">
    <source>
        <dbReference type="EMBL" id="KAK7231058.1"/>
    </source>
</evidence>